<dbReference type="GO" id="GO:0005886">
    <property type="term" value="C:plasma membrane"/>
    <property type="evidence" value="ECO:0007669"/>
    <property type="project" value="TreeGrafter"/>
</dbReference>
<feature type="disulfide bond" evidence="3">
    <location>
        <begin position="495"/>
        <end position="515"/>
    </location>
</feature>
<dbReference type="Pfam" id="PF01562">
    <property type="entry name" value="Pep_M12B_propep"/>
    <property type="match status" value="1"/>
</dbReference>
<keyword evidence="4" id="KW-0862">Zinc</keyword>
<sequence length="845" mass="96012">MGTDLHYEILLDISECLKGFKEIVLESRKEMLNSLCNIYSMENGVSFLSDINEKRILGVDGQELVYPKRASPVQKRDIEHTHDPDMEEYYENELLYELRFNRKTIILHLYRTRELLASNYSETYSSTKGKVTRYPQITEHCFYQGSIVNELDSAASISACNGLRGFFRINDQRYLIEPVKYTDEGEHLVFKYNTKLQYAANYSCEELNFTREIVPSTDSKSMENHKMESIHRDKYIELFIVADYHMYHRNIHPHDLLRNRILGMVNFVNMIYKTLNIHVTLVGFEVWTNGDQIKVDSNIETTLLSFSSWQETILKKGKTFDHAVLLSGKWLYTHAQGTSYPSRMCLPYYSCSVVKDLLPDINIVANRMAHQLGHSLGMQHDEFPCTCNFGRCVMDSSGSIPALKFSKCSKNQYLRYLKDYKPTCMSNIAFSDSLYDFPYCGNKNLDEGEECDCGSVQECTNPCCDADKCMLKPGFTCAEGECCESCQLKVAGSICRPAKDECDFSEMCNGHSSKCPKDEFQVNGFPCKNEEGYCFLGKCPTRDDQCSELFDDEAKGSHDICYKMNKNGDEFGYCRNTNNNFVACKERDVKCGKIYCAGGQHSPQWGEDKIYHLQVPKENATVECRTYFFNHNSEDVGLVAPGTKCGDEKVCNNGECVNIKRAYNSTNCSFQCNENAVDGHEVECLCEEQGSLDWEETLNVTNIAILVAVLVLVAVGAVAVTLLIRHQKCIKLKQIQSTPVDSLGVENKGYFGDEPQPRNEPVFSDIYPLHQRTEESFENFPSDFSSPQYITLKPESKEPRGIADPNPSTKMAPNVRTCENMKPHQQVMYGIHNKDGKGKLGSGHA</sequence>
<feature type="domain" description="Disintegrin" evidence="6">
    <location>
        <begin position="437"/>
        <end position="523"/>
    </location>
</feature>
<comment type="subcellular location">
    <subcellularLocation>
        <location evidence="1">Membrane</location>
        <topology evidence="1">Single-pass membrane protein</topology>
    </subcellularLocation>
</comment>
<dbReference type="InterPro" id="IPR001590">
    <property type="entry name" value="Peptidase_M12B"/>
</dbReference>
<dbReference type="CDD" id="cd04269">
    <property type="entry name" value="ZnMc_adamalysin_II_like"/>
    <property type="match status" value="1"/>
</dbReference>
<accession>A0A9B0TN44</accession>
<dbReference type="PROSITE" id="PS00427">
    <property type="entry name" value="DISINTEGRIN_1"/>
    <property type="match status" value="1"/>
</dbReference>
<feature type="binding site" evidence="4">
    <location>
        <position position="374"/>
    </location>
    <ligand>
        <name>Zn(2+)</name>
        <dbReference type="ChEBI" id="CHEBI:29105"/>
        <note>catalytic</note>
    </ligand>
</feature>
<evidence type="ECO:0000256" key="4">
    <source>
        <dbReference type="PROSITE-ProRule" id="PRU00276"/>
    </source>
</evidence>
<dbReference type="PANTHER" id="PTHR11905:SF21">
    <property type="entry name" value="DISINTEGRIN AND METALLOPROTEINASE DOMAIN-CONTAINING PROTEIN 7"/>
    <property type="match status" value="1"/>
</dbReference>
<evidence type="ECO:0000256" key="2">
    <source>
        <dbReference type="ARBA" id="ARBA00023157"/>
    </source>
</evidence>
<dbReference type="SMART" id="SM00050">
    <property type="entry name" value="DISIN"/>
    <property type="match status" value="1"/>
</dbReference>
<dbReference type="Gene3D" id="4.10.70.10">
    <property type="entry name" value="Disintegrin domain"/>
    <property type="match status" value="1"/>
</dbReference>
<keyword evidence="2 4" id="KW-1015">Disulfide bond</keyword>
<feature type="binding site" evidence="4">
    <location>
        <position position="380"/>
    </location>
    <ligand>
        <name>Zn(2+)</name>
        <dbReference type="ChEBI" id="CHEBI:29105"/>
        <note>catalytic</note>
    </ligand>
</feature>
<keyword evidence="9" id="KW-0645">Protease</keyword>
<dbReference type="PANTHER" id="PTHR11905">
    <property type="entry name" value="ADAM A DISINTEGRIN AND METALLOPROTEASE DOMAIN"/>
    <property type="match status" value="1"/>
</dbReference>
<evidence type="ECO:0000313" key="9">
    <source>
        <dbReference type="RefSeq" id="XP_006864504.1"/>
    </source>
</evidence>
<keyword evidence="8" id="KW-1185">Reference proteome</keyword>
<keyword evidence="5" id="KW-0472">Membrane</keyword>
<evidence type="ECO:0000313" key="8">
    <source>
        <dbReference type="Proteomes" id="UP000504623"/>
    </source>
</evidence>
<keyword evidence="9" id="KW-0378">Hydrolase</keyword>
<protein>
    <submittedName>
        <fullName evidence="9">Disintegrin and metalloproteinase domain-containing protein 7</fullName>
    </submittedName>
</protein>
<dbReference type="InterPro" id="IPR006586">
    <property type="entry name" value="ADAM_Cys-rich"/>
</dbReference>
<keyword evidence="5" id="KW-1133">Transmembrane helix</keyword>
<dbReference type="Pfam" id="PF08516">
    <property type="entry name" value="ADAM_CR"/>
    <property type="match status" value="1"/>
</dbReference>
<dbReference type="SUPFAM" id="SSF55486">
    <property type="entry name" value="Metalloproteases ('zincins'), catalytic domain"/>
    <property type="match status" value="1"/>
</dbReference>
<evidence type="ECO:0000259" key="6">
    <source>
        <dbReference type="PROSITE" id="PS50214"/>
    </source>
</evidence>
<keyword evidence="4" id="KW-0479">Metal-binding</keyword>
<dbReference type="SMART" id="SM00608">
    <property type="entry name" value="ACR"/>
    <property type="match status" value="1"/>
</dbReference>
<reference evidence="9" key="1">
    <citation type="submission" date="2025-08" db="UniProtKB">
        <authorList>
            <consortium name="RefSeq"/>
        </authorList>
    </citation>
    <scope>IDENTIFICATION</scope>
    <source>
        <tissue evidence="9">Spleen</tissue>
    </source>
</reference>
<comment type="caution">
    <text evidence="4">Lacks conserved residue(s) required for the propagation of feature annotation.</text>
</comment>
<dbReference type="Pfam" id="PF00200">
    <property type="entry name" value="Disintegrin"/>
    <property type="match status" value="1"/>
</dbReference>
<dbReference type="PROSITE" id="PS50214">
    <property type="entry name" value="DISINTEGRIN_2"/>
    <property type="match status" value="1"/>
</dbReference>
<evidence type="ECO:0000259" key="7">
    <source>
        <dbReference type="PROSITE" id="PS50215"/>
    </source>
</evidence>
<dbReference type="PRINTS" id="PR00289">
    <property type="entry name" value="DISINTEGRIN"/>
</dbReference>
<dbReference type="InterPro" id="IPR036436">
    <property type="entry name" value="Disintegrin_dom_sf"/>
</dbReference>
<organism evidence="8 9">
    <name type="scientific">Chrysochloris asiatica</name>
    <name type="common">Cape golden mole</name>
    <dbReference type="NCBI Taxonomy" id="185453"/>
    <lineage>
        <taxon>Eukaryota</taxon>
        <taxon>Metazoa</taxon>
        <taxon>Chordata</taxon>
        <taxon>Craniata</taxon>
        <taxon>Vertebrata</taxon>
        <taxon>Euteleostomi</taxon>
        <taxon>Mammalia</taxon>
        <taxon>Eutheria</taxon>
        <taxon>Afrotheria</taxon>
        <taxon>Chrysochloridae</taxon>
        <taxon>Chrysochlorinae</taxon>
        <taxon>Chrysochloris</taxon>
    </lineage>
</organism>
<evidence type="ECO:0000256" key="5">
    <source>
        <dbReference type="SAM" id="Phobius"/>
    </source>
</evidence>
<dbReference type="InterPro" id="IPR018358">
    <property type="entry name" value="Disintegrin_CS"/>
</dbReference>
<dbReference type="InterPro" id="IPR024079">
    <property type="entry name" value="MetalloPept_cat_dom_sf"/>
</dbReference>
<dbReference type="InterPro" id="IPR002870">
    <property type="entry name" value="Peptidase_M12B_N"/>
</dbReference>
<keyword evidence="5" id="KW-0812">Transmembrane</keyword>
<evidence type="ECO:0000256" key="3">
    <source>
        <dbReference type="PROSITE-ProRule" id="PRU00068"/>
    </source>
</evidence>
<dbReference type="OrthoDB" id="5951731at2759"/>
<feature type="transmembrane region" description="Helical" evidence="5">
    <location>
        <begin position="703"/>
        <end position="724"/>
    </location>
</feature>
<dbReference type="Pfam" id="PF01421">
    <property type="entry name" value="Reprolysin"/>
    <property type="match status" value="1"/>
</dbReference>
<dbReference type="InterPro" id="IPR001762">
    <property type="entry name" value="Disintegrin_dom"/>
</dbReference>
<dbReference type="Proteomes" id="UP000504623">
    <property type="component" value="Unplaced"/>
</dbReference>
<dbReference type="PROSITE" id="PS50215">
    <property type="entry name" value="ADAM_MEPRO"/>
    <property type="match status" value="1"/>
</dbReference>
<feature type="domain" description="Peptidase M12B" evidence="7">
    <location>
        <begin position="234"/>
        <end position="429"/>
    </location>
</feature>
<proteinExistence type="predicted"/>
<dbReference type="FunFam" id="4.10.70.10:FF:000001">
    <property type="entry name" value="Disintegrin and metalloproteinase domain-containing protein 22"/>
    <property type="match status" value="1"/>
</dbReference>
<dbReference type="GO" id="GO:0006508">
    <property type="term" value="P:proteolysis"/>
    <property type="evidence" value="ECO:0007669"/>
    <property type="project" value="InterPro"/>
</dbReference>
<dbReference type="AlphaFoldDB" id="A0A9B0TN44"/>
<feature type="binding site" evidence="4">
    <location>
        <position position="370"/>
    </location>
    <ligand>
        <name>Zn(2+)</name>
        <dbReference type="ChEBI" id="CHEBI:29105"/>
        <note>catalytic</note>
    </ligand>
</feature>
<dbReference type="GO" id="GO:0004222">
    <property type="term" value="F:metalloendopeptidase activity"/>
    <property type="evidence" value="ECO:0007669"/>
    <property type="project" value="InterPro"/>
</dbReference>
<evidence type="ECO:0000256" key="1">
    <source>
        <dbReference type="ARBA" id="ARBA00004167"/>
    </source>
</evidence>
<dbReference type="FunFam" id="3.40.390.10:FF:000002">
    <property type="entry name" value="Disintegrin and metalloproteinase domain-containing protein 22"/>
    <property type="match status" value="1"/>
</dbReference>
<feature type="disulfide bond" evidence="4">
    <location>
        <begin position="387"/>
        <end position="392"/>
    </location>
</feature>
<dbReference type="Gene3D" id="3.40.390.10">
    <property type="entry name" value="Collagenase (Catalytic Domain)"/>
    <property type="match status" value="1"/>
</dbReference>
<dbReference type="CTD" id="8756"/>
<dbReference type="RefSeq" id="XP_006864504.1">
    <property type="nucleotide sequence ID" value="XM_006864442.1"/>
</dbReference>
<dbReference type="GeneID" id="102818774"/>
<dbReference type="SUPFAM" id="SSF57552">
    <property type="entry name" value="Blood coagulation inhibitor (disintegrin)"/>
    <property type="match status" value="1"/>
</dbReference>
<keyword evidence="9" id="KW-0482">Metalloprotease</keyword>
<dbReference type="InterPro" id="IPR034027">
    <property type="entry name" value="Reprolysin_adamalysin"/>
</dbReference>
<gene>
    <name evidence="9" type="primary">ADAM7</name>
</gene>
<dbReference type="GO" id="GO:0046872">
    <property type="term" value="F:metal ion binding"/>
    <property type="evidence" value="ECO:0007669"/>
    <property type="project" value="UniProtKB-KW"/>
</dbReference>
<name>A0A9B0TN44_CHRAS</name>